<dbReference type="GO" id="GO:0004386">
    <property type="term" value="F:helicase activity"/>
    <property type="evidence" value="ECO:0007669"/>
    <property type="project" value="UniProtKB-KW"/>
</dbReference>
<dbReference type="InterPro" id="IPR004473">
    <property type="entry name" value="Restrct_endonuc_typeI_HsdR"/>
</dbReference>
<comment type="function">
    <text evidence="10">Subunit R is required for both nuclease and ATPase activities, but not for modification.</text>
</comment>
<reference evidence="12" key="1">
    <citation type="submission" date="2020-05" db="EMBL/GenBank/DDBJ databases">
        <title>Complete genome sequence of Bradyrhizobium diazoefficiens XF5 isolated from soybean nodule.</title>
        <authorList>
            <person name="Noda R."/>
            <person name="Kakizaki K."/>
            <person name="Minamisawa K."/>
        </authorList>
    </citation>
    <scope>NUCLEOTIDE SEQUENCE</scope>
    <source>
        <strain evidence="12">XF5</strain>
    </source>
</reference>
<dbReference type="PANTHER" id="PTHR30195:SF15">
    <property type="entry name" value="TYPE I RESTRICTION ENZYME HINDI ENDONUCLEASE SUBUNIT"/>
    <property type="match status" value="1"/>
</dbReference>
<evidence type="ECO:0000256" key="10">
    <source>
        <dbReference type="RuleBase" id="RU364115"/>
    </source>
</evidence>
<organism evidence="12">
    <name type="scientific">Bradyrhizobium diazoefficiens</name>
    <dbReference type="NCBI Taxonomy" id="1355477"/>
    <lineage>
        <taxon>Bacteria</taxon>
        <taxon>Pseudomonadati</taxon>
        <taxon>Pseudomonadota</taxon>
        <taxon>Alphaproteobacteria</taxon>
        <taxon>Hyphomicrobiales</taxon>
        <taxon>Nitrobacteraceae</taxon>
        <taxon>Bradyrhizobium</taxon>
    </lineage>
</organism>
<keyword evidence="3" id="KW-0540">Nuclease</keyword>
<dbReference type="NCBIfam" id="TIGR00348">
    <property type="entry name" value="hsdR"/>
    <property type="match status" value="1"/>
</dbReference>
<keyword evidence="8 10" id="KW-0067">ATP-binding</keyword>
<evidence type="ECO:0000256" key="4">
    <source>
        <dbReference type="ARBA" id="ARBA00022741"/>
    </source>
</evidence>
<dbReference type="Pfam" id="PF18766">
    <property type="entry name" value="SWI2_SNF2"/>
    <property type="match status" value="1"/>
</dbReference>
<dbReference type="SMART" id="SM00487">
    <property type="entry name" value="DEXDc"/>
    <property type="match status" value="1"/>
</dbReference>
<sequence>MSGISEDDVEQAMLQWLSGLGWSSAHGPSISPPDAKTPGTERDSYRDVILHHRLADAIARLNPHIPAGARDDALRRVLNPNVPGLVNANRHLYRWLVDGVPVEFQKDGETRGDRVRLVDFVDVAANDWLAVNQFSVQGPKLTRRPDVVLFVNGLPLVVVELKNPGDEDADIWAAWNQLQAYQQDIPDLFNANALQVISDGIQARMGSLTSDRERFMAWRTIDGVATDPLGAMRELETLVLGLCQRELLLEYLRHFILFEDDGRLVKKVAGYHQFHAVRAVVQSVLKASAPGGSRKGGVVWHTQGAGKSIEMTCLAGALMAHPDMGNPTLVVVTDRNDLDNQLFGVFAAASEMLRETPAQADTRPELRRLLANRPSGGIIFTTIQKFTPGEDEDTFPVLSDRRNIVVICDEAHRSQYGFEARLSGQPVSNGAMKAAAGEGNGTTAPAVAGSKAVRYGYAQYLRDALPGATFVAFTGTPVSLDDRDTRAVFGDYVHIYDIEQAVRDGATVPIYYESRLARLELKEADVTQLDSEVDELTEDEEGDEAKVAKLRRWAALEQLVGAPPRIQKVAADIVAHFENRLSAMDGKAMVVAMSRDICVHLYNAIVALRPEWHSEDPMQGAIKVVMTGSASDKALLKPHIYPKEVRKRLETRFKNPADPFKLVIVRDMWLTGFDAPCLHTMYVDKPMRGHNLMQAIARVNRVFKDKPGGLVVDYIGIANELKAALADYTQAHGRGKPTIDAHDALAVLREQMDVLHGMLHGVDYGEFRSKAWQLLPAVANHVLGLDDGKKRFADGVLAASKAFALCCTLDAALAYRDELAFLQAVKAALTKHGGTDKRLTDEQKEHALRQIISRAVVSDEVVDIFSAAGLKRPDIGVLSDEFLEDVRHMRERNLAVELLERLLKGEIKSRFKTNVVQSAKFSDLLQQSLTRYRNRAVETAQIIEELIAMAKRFQEAARGGEDLGLNADELAFYDALATNEAAVRDLGDDTLKKIAVELTLSLRKSVTVDWAKRETVRAKIRVMVKTLLRRYKYPPDKQEEATETVLKQAEALSEAWAA</sequence>
<keyword evidence="4 10" id="KW-0547">Nucleotide-binding</keyword>
<evidence type="ECO:0000256" key="9">
    <source>
        <dbReference type="ARBA" id="ARBA00023125"/>
    </source>
</evidence>
<proteinExistence type="inferred from homology"/>
<comment type="similarity">
    <text evidence="2 10">Belongs to the HsdR family.</text>
</comment>
<dbReference type="EMBL" id="AP023096">
    <property type="protein sequence ID" value="BCE62112.1"/>
    <property type="molecule type" value="Genomic_DNA"/>
</dbReference>
<dbReference type="InterPro" id="IPR040980">
    <property type="entry name" value="SWI2_SNF2"/>
</dbReference>
<evidence type="ECO:0000259" key="11">
    <source>
        <dbReference type="SMART" id="SM00487"/>
    </source>
</evidence>
<dbReference type="InterPro" id="IPR007409">
    <property type="entry name" value="Restrct_endonuc_type1_HsdR_N"/>
</dbReference>
<feature type="domain" description="Helicase ATP-binding" evidence="11">
    <location>
        <begin position="265"/>
        <end position="511"/>
    </location>
</feature>
<dbReference type="InterPro" id="IPR021810">
    <property type="entry name" value="T1RH-like_C"/>
</dbReference>
<dbReference type="CDD" id="cd18030">
    <property type="entry name" value="DEXHc_RE_I_HsdR"/>
    <property type="match status" value="1"/>
</dbReference>
<evidence type="ECO:0000313" key="13">
    <source>
        <dbReference type="EMBL" id="BCE62112.1"/>
    </source>
</evidence>
<dbReference type="REBASE" id="460949">
    <property type="entry name" value="BdiXF5ORF9070P"/>
</dbReference>
<dbReference type="InterPro" id="IPR027417">
    <property type="entry name" value="P-loop_NTPase"/>
</dbReference>
<dbReference type="AlphaFoldDB" id="A0A809ZQM4"/>
<dbReference type="InterPro" id="IPR051268">
    <property type="entry name" value="Type-I_R_enzyme_R_subunit"/>
</dbReference>
<keyword evidence="9 10" id="KW-0238">DNA-binding</keyword>
<evidence type="ECO:0000256" key="3">
    <source>
        <dbReference type="ARBA" id="ARBA00022722"/>
    </source>
</evidence>
<keyword evidence="6" id="KW-0255">Endonuclease</keyword>
<keyword evidence="5 10" id="KW-0680">Restriction system</keyword>
<evidence type="ECO:0000256" key="7">
    <source>
        <dbReference type="ARBA" id="ARBA00022801"/>
    </source>
</evidence>
<dbReference type="EMBL" id="AP023095">
    <property type="protein sequence ID" value="BCE53393.1"/>
    <property type="molecule type" value="Genomic_DNA"/>
</dbReference>
<protein>
    <recommendedName>
        <fullName evidence="10">Type I restriction enzyme endonuclease subunit</fullName>
        <shortName evidence="10">R protein</shortName>
        <ecNumber evidence="10">3.1.21.3</ecNumber>
    </recommendedName>
</protein>
<dbReference type="GO" id="GO:0005524">
    <property type="term" value="F:ATP binding"/>
    <property type="evidence" value="ECO:0007669"/>
    <property type="project" value="UniProtKB-KW"/>
</dbReference>
<dbReference type="Gene3D" id="3.40.50.300">
    <property type="entry name" value="P-loop containing nucleotide triphosphate hydrolases"/>
    <property type="match status" value="4"/>
</dbReference>
<reference evidence="13" key="2">
    <citation type="submission" date="2020-05" db="EMBL/GenBank/DDBJ databases">
        <title>Complete genome sequence of Bradyrhizobium diazoefficiens XF6 isolated from soybean nodule.</title>
        <authorList>
            <person name="Noda R."/>
            <person name="Kakizaki K."/>
            <person name="Minamisawa K."/>
        </authorList>
    </citation>
    <scope>NUCLEOTIDE SEQUENCE</scope>
    <source>
        <strain evidence="13">XF6</strain>
    </source>
</reference>
<keyword evidence="7 10" id="KW-0378">Hydrolase</keyword>
<dbReference type="InterPro" id="IPR055180">
    <property type="entry name" value="HsdR_RecA-like_helicase_dom_2"/>
</dbReference>
<dbReference type="EC" id="3.1.21.3" evidence="10"/>
<evidence type="ECO:0000256" key="6">
    <source>
        <dbReference type="ARBA" id="ARBA00022759"/>
    </source>
</evidence>
<dbReference type="InterPro" id="IPR014001">
    <property type="entry name" value="Helicase_ATP-bd"/>
</dbReference>
<name>A0A809ZQM4_9BRAD</name>
<dbReference type="CDD" id="cd18800">
    <property type="entry name" value="SF2_C_EcoR124I-like"/>
    <property type="match status" value="1"/>
</dbReference>
<dbReference type="GO" id="GO:0009307">
    <property type="term" value="P:DNA restriction-modification system"/>
    <property type="evidence" value="ECO:0007669"/>
    <property type="project" value="UniProtKB-KW"/>
</dbReference>
<dbReference type="REBASE" id="460944">
    <property type="entry name" value="BdiXF6ORF9130P"/>
</dbReference>
<dbReference type="Gene3D" id="3.90.1570.50">
    <property type="match status" value="1"/>
</dbReference>
<evidence type="ECO:0000313" key="12">
    <source>
        <dbReference type="EMBL" id="BCE53393.1"/>
    </source>
</evidence>
<evidence type="ECO:0000256" key="5">
    <source>
        <dbReference type="ARBA" id="ARBA00022747"/>
    </source>
</evidence>
<dbReference type="GO" id="GO:0003677">
    <property type="term" value="F:DNA binding"/>
    <property type="evidence" value="ECO:0007669"/>
    <property type="project" value="UniProtKB-KW"/>
</dbReference>
<dbReference type="SUPFAM" id="SSF52540">
    <property type="entry name" value="P-loop containing nucleoside triphosphate hydrolases"/>
    <property type="match status" value="2"/>
</dbReference>
<evidence type="ECO:0000256" key="2">
    <source>
        <dbReference type="ARBA" id="ARBA00008598"/>
    </source>
</evidence>
<dbReference type="GO" id="GO:0009035">
    <property type="term" value="F:type I site-specific deoxyribonuclease activity"/>
    <property type="evidence" value="ECO:0007669"/>
    <property type="project" value="UniProtKB-EC"/>
</dbReference>
<dbReference type="Pfam" id="PF04313">
    <property type="entry name" value="HSDR_N"/>
    <property type="match status" value="1"/>
</dbReference>
<dbReference type="Pfam" id="PF11867">
    <property type="entry name" value="T1RH-like_C"/>
    <property type="match status" value="1"/>
</dbReference>
<comment type="catalytic activity">
    <reaction evidence="1 10">
        <text>Endonucleolytic cleavage of DNA to give random double-stranded fragments with terminal 5'-phosphates, ATP is simultaneously hydrolyzed.</text>
        <dbReference type="EC" id="3.1.21.3"/>
    </reaction>
</comment>
<comment type="subunit">
    <text evidence="10">The type I restriction/modification system is composed of three polypeptides R, M and S.</text>
</comment>
<dbReference type="Pfam" id="PF22679">
    <property type="entry name" value="T1R_D3-like"/>
    <property type="match status" value="1"/>
</dbReference>
<evidence type="ECO:0000256" key="1">
    <source>
        <dbReference type="ARBA" id="ARBA00000851"/>
    </source>
</evidence>
<dbReference type="PANTHER" id="PTHR30195">
    <property type="entry name" value="TYPE I SITE-SPECIFIC DEOXYRIBONUCLEASE PROTEIN SUBUNIT M AND R"/>
    <property type="match status" value="1"/>
</dbReference>
<dbReference type="RefSeq" id="WP_182869578.1">
    <property type="nucleotide sequence ID" value="NZ_AP022638.1"/>
</dbReference>
<evidence type="ECO:0000256" key="8">
    <source>
        <dbReference type="ARBA" id="ARBA00022840"/>
    </source>
</evidence>
<accession>A0A809ZQM4</accession>
<keyword evidence="12" id="KW-0347">Helicase</keyword>
<gene>
    <name evidence="12" type="ORF">XF5B_09050</name>
    <name evidence="13" type="ORF">XF6B_09110</name>
</gene>
<dbReference type="CDD" id="cd22332">
    <property type="entry name" value="HsdR_N"/>
    <property type="match status" value="1"/>
</dbReference>